<evidence type="ECO:0000256" key="1">
    <source>
        <dbReference type="ARBA" id="ARBA00022801"/>
    </source>
</evidence>
<protein>
    <submittedName>
        <fullName evidence="4">MBL fold metallo-hydrolase</fullName>
    </submittedName>
</protein>
<feature type="domain" description="Metallo-beta-lactamase" evidence="2">
    <location>
        <begin position="13"/>
        <end position="236"/>
    </location>
</feature>
<dbReference type="GO" id="GO:0004521">
    <property type="term" value="F:RNA endonuclease activity"/>
    <property type="evidence" value="ECO:0007669"/>
    <property type="project" value="TreeGrafter"/>
</dbReference>
<dbReference type="PANTHER" id="PTHR11203">
    <property type="entry name" value="CLEAVAGE AND POLYADENYLATION SPECIFICITY FACTOR FAMILY MEMBER"/>
    <property type="match status" value="1"/>
</dbReference>
<evidence type="ECO:0000259" key="2">
    <source>
        <dbReference type="SMART" id="SM00849"/>
    </source>
</evidence>
<keyword evidence="1" id="KW-0378">Hydrolase</keyword>
<dbReference type="Gene3D" id="3.60.15.10">
    <property type="entry name" value="Ribonuclease Z/Hydroxyacylglutathione hydrolase-like"/>
    <property type="match status" value="1"/>
</dbReference>
<evidence type="ECO:0000259" key="3">
    <source>
        <dbReference type="SMART" id="SM01027"/>
    </source>
</evidence>
<dbReference type="CDD" id="cd16295">
    <property type="entry name" value="TTHA0252-CPSF-like_MBL-fold"/>
    <property type="match status" value="1"/>
</dbReference>
<proteinExistence type="predicted"/>
<evidence type="ECO:0000313" key="4">
    <source>
        <dbReference type="EMBL" id="MBD3870071.1"/>
    </source>
</evidence>
<dbReference type="InterPro" id="IPR001279">
    <property type="entry name" value="Metallo-B-lactamas"/>
</dbReference>
<reference evidence="4 5" key="1">
    <citation type="submission" date="2020-08" db="EMBL/GenBank/DDBJ databases">
        <title>Acidobacteriota in marine sediments use diverse sulfur dissimilation pathways.</title>
        <authorList>
            <person name="Wasmund K."/>
        </authorList>
    </citation>
    <scope>NUCLEOTIDE SEQUENCE [LARGE SCALE GENOMIC DNA]</scope>
    <source>
        <strain evidence="4">MAG AM3-A</strain>
    </source>
</reference>
<dbReference type="InterPro" id="IPR050698">
    <property type="entry name" value="MBL"/>
</dbReference>
<gene>
    <name evidence="4" type="ORF">IFJ97_01770</name>
</gene>
<dbReference type="AlphaFoldDB" id="A0A8J6XZU2"/>
<dbReference type="Pfam" id="PF10996">
    <property type="entry name" value="Beta-Casp"/>
    <property type="match status" value="1"/>
</dbReference>
<feature type="domain" description="Beta-Casp" evidence="3">
    <location>
        <begin position="252"/>
        <end position="377"/>
    </location>
</feature>
<dbReference type="InterPro" id="IPR022712">
    <property type="entry name" value="Beta_Casp"/>
</dbReference>
<dbReference type="Proteomes" id="UP000598633">
    <property type="component" value="Unassembled WGS sequence"/>
</dbReference>
<dbReference type="EMBL" id="JACXWA010000028">
    <property type="protein sequence ID" value="MBD3870071.1"/>
    <property type="molecule type" value="Genomic_DNA"/>
</dbReference>
<dbReference type="InterPro" id="IPR011108">
    <property type="entry name" value="RMMBL"/>
</dbReference>
<organism evidence="4 5">
    <name type="scientific">Candidatus Sulfomarinibacter kjeldsenii</name>
    <dbReference type="NCBI Taxonomy" id="2885994"/>
    <lineage>
        <taxon>Bacteria</taxon>
        <taxon>Pseudomonadati</taxon>
        <taxon>Acidobacteriota</taxon>
        <taxon>Thermoanaerobaculia</taxon>
        <taxon>Thermoanaerobaculales</taxon>
        <taxon>Candidatus Sulfomarinibacteraceae</taxon>
        <taxon>Candidatus Sulfomarinibacter</taxon>
    </lineage>
</organism>
<dbReference type="InterPro" id="IPR036866">
    <property type="entry name" value="RibonucZ/Hydroxyglut_hydro"/>
</dbReference>
<evidence type="ECO:0000313" key="5">
    <source>
        <dbReference type="Proteomes" id="UP000598633"/>
    </source>
</evidence>
<dbReference type="Pfam" id="PF07521">
    <property type="entry name" value="RMMBL"/>
    <property type="match status" value="1"/>
</dbReference>
<dbReference type="SMART" id="SM01027">
    <property type="entry name" value="Beta-Casp"/>
    <property type="match status" value="1"/>
</dbReference>
<dbReference type="PANTHER" id="PTHR11203:SF37">
    <property type="entry name" value="INTEGRATOR COMPLEX SUBUNIT 11"/>
    <property type="match status" value="1"/>
</dbReference>
<dbReference type="Gene3D" id="3.40.50.10890">
    <property type="match status" value="1"/>
</dbReference>
<dbReference type="GO" id="GO:0016787">
    <property type="term" value="F:hydrolase activity"/>
    <property type="evidence" value="ECO:0007669"/>
    <property type="project" value="UniProtKB-KW"/>
</dbReference>
<dbReference type="Pfam" id="PF00753">
    <property type="entry name" value="Lactamase_B"/>
    <property type="match status" value="1"/>
</dbReference>
<accession>A0A8J6XZU2</accession>
<comment type="caution">
    <text evidence="4">The sequence shown here is derived from an EMBL/GenBank/DDBJ whole genome shotgun (WGS) entry which is preliminary data.</text>
</comment>
<sequence>MKITVLGAGRCVTGSKYLLEWKDFRLMVDSGLFQGPAEYRQLNWKELPYPPHDIDAVILTHAHIDHSGYLPRLCRQGFEGPVHCTPPTRALLGVLLPDAAHINEEEARYANKKGYSKHKPALPLFRTADARTALKLLESSAFDHWHEIHPGIRFRYHRQGHILGAAAVELETKVAGGKKKTIFFSGDVGRYGIPILHEPQPYPGSDVLFVESTYGNRFHGDEEPRDVLGEEVRAGIERGGIIIIPAFAIDRTQEILYLLHELMVDGDLPQIPIFLDSPMGIEATTLYTRYVSEHDAEMQHFFANQENPIFPPTLQVTPSSSESRKLNSLQGPAIIVSASGMATGGRILHHLKLRLPDEKNTVIFTGYQAQGTKGRRLLDGDEEVKIHGEWIPVKAHISRVTGLSAHADAGELLLWLGRREREPEKVVLIHGEYEAQQALAERLKKEFDWDCEIPELGDTITL</sequence>
<name>A0A8J6XZU2_9BACT</name>
<dbReference type="SUPFAM" id="SSF56281">
    <property type="entry name" value="Metallo-hydrolase/oxidoreductase"/>
    <property type="match status" value="1"/>
</dbReference>
<dbReference type="SMART" id="SM00849">
    <property type="entry name" value="Lactamase_B"/>
    <property type="match status" value="1"/>
</dbReference>